<sequence>MITEDWIKQCATTDHDRYSRHADRERQNDDLTLAEIEQALVSGRILEQYPDTGRPCRRSSRIPTSELRAMSQHCAFCGHKHLTAKTTRYIHQQADELLIVDDVPCLACDYCGEQYFDAAVLKAIEAEHSAIVRHCKTPQAVKPVAVESFNALSG</sequence>
<dbReference type="Proteomes" id="UP000274556">
    <property type="component" value="Unassembled WGS sequence"/>
</dbReference>
<comment type="caution">
    <text evidence="1">The sequence shown here is derived from an EMBL/GenBank/DDBJ whole genome shotgun (WGS) entry which is preliminary data.</text>
</comment>
<dbReference type="OrthoDB" id="9812340at2"/>
<accession>A0A495VGG1</accession>
<dbReference type="NCBIfam" id="TIGR03831">
    <property type="entry name" value="YgiT_finger"/>
    <property type="match status" value="1"/>
</dbReference>
<dbReference type="EMBL" id="RBXL01000001">
    <property type="protein sequence ID" value="RKT46928.1"/>
    <property type="molecule type" value="Genomic_DNA"/>
</dbReference>
<evidence type="ECO:0000313" key="1">
    <source>
        <dbReference type="EMBL" id="RKT46928.1"/>
    </source>
</evidence>
<protein>
    <submittedName>
        <fullName evidence="1">YgiT-type zinc finger domain-containing protein</fullName>
    </submittedName>
</protein>
<keyword evidence="2" id="KW-1185">Reference proteome</keyword>
<dbReference type="AlphaFoldDB" id="A0A495VGG1"/>
<dbReference type="RefSeq" id="WP_120798978.1">
    <property type="nucleotide sequence ID" value="NZ_RBXL01000001.1"/>
</dbReference>
<reference evidence="1 2" key="1">
    <citation type="submission" date="2018-10" db="EMBL/GenBank/DDBJ databases">
        <title>Genomic Encyclopedia of Archaeal and Bacterial Type Strains, Phase II (KMG-II): from individual species to whole genera.</title>
        <authorList>
            <person name="Goeker M."/>
        </authorList>
    </citation>
    <scope>NUCLEOTIDE SEQUENCE [LARGE SCALE GENOMIC DNA]</scope>
    <source>
        <strain evidence="1 2">DSM 235</strain>
    </source>
</reference>
<dbReference type="InterPro" id="IPR022453">
    <property type="entry name" value="Znf_MqsA-type"/>
</dbReference>
<proteinExistence type="predicted"/>
<gene>
    <name evidence="1" type="ORF">BDD21_4472</name>
</gene>
<name>A0A495VGG1_9GAMM</name>
<organism evidence="1 2">
    <name type="scientific">Thiocapsa rosea</name>
    <dbReference type="NCBI Taxonomy" id="69360"/>
    <lineage>
        <taxon>Bacteria</taxon>
        <taxon>Pseudomonadati</taxon>
        <taxon>Pseudomonadota</taxon>
        <taxon>Gammaproteobacteria</taxon>
        <taxon>Chromatiales</taxon>
        <taxon>Chromatiaceae</taxon>
        <taxon>Thiocapsa</taxon>
    </lineage>
</organism>
<dbReference type="Gene3D" id="3.10.20.860">
    <property type="match status" value="1"/>
</dbReference>
<dbReference type="InterPro" id="IPR025354">
    <property type="entry name" value="DUF4258"/>
</dbReference>
<evidence type="ECO:0000313" key="2">
    <source>
        <dbReference type="Proteomes" id="UP000274556"/>
    </source>
</evidence>
<dbReference type="Pfam" id="PF14076">
    <property type="entry name" value="DUF4258"/>
    <property type="match status" value="1"/>
</dbReference>